<evidence type="ECO:0000313" key="7">
    <source>
        <dbReference type="Proteomes" id="UP001159405"/>
    </source>
</evidence>
<sequence>MQQREQDLQRKLRVVKERYQDSQSQLTDIENEKISQRQLREFREENNVRGFQQEENSQGQLTEFQQREENSQRQLVELQRKLREIGQQLTNCRGQVSELQLSLSTAQETINQLRNQETRDWVIPRDEIQITEKYLGRGGWGIVNEGTYCGCTVAVKQIHELILSPHNINLFEREMNIASKCRHPHLLQFIGATKDEGTPLFVTELMEKSLRTLLEQRQLSETEIAVISLDVARALNYLHR</sequence>
<dbReference type="Pfam" id="PF07714">
    <property type="entry name" value="PK_Tyr_Ser-Thr"/>
    <property type="match status" value="1"/>
</dbReference>
<keyword evidence="2 3" id="KW-0067">ATP-binding</keyword>
<dbReference type="EMBL" id="CALNXK010000326">
    <property type="protein sequence ID" value="CAH3182530.1"/>
    <property type="molecule type" value="Genomic_DNA"/>
</dbReference>
<evidence type="ECO:0000313" key="6">
    <source>
        <dbReference type="EMBL" id="CAH3182530.1"/>
    </source>
</evidence>
<dbReference type="InterPro" id="IPR001245">
    <property type="entry name" value="Ser-Thr/Tyr_kinase_cat_dom"/>
</dbReference>
<evidence type="ECO:0000256" key="4">
    <source>
        <dbReference type="SAM" id="Coils"/>
    </source>
</evidence>
<dbReference type="InterPro" id="IPR051681">
    <property type="entry name" value="Ser/Thr_Kinases-Pseudokinases"/>
</dbReference>
<organism evidence="6 7">
    <name type="scientific">Porites lobata</name>
    <dbReference type="NCBI Taxonomy" id="104759"/>
    <lineage>
        <taxon>Eukaryota</taxon>
        <taxon>Metazoa</taxon>
        <taxon>Cnidaria</taxon>
        <taxon>Anthozoa</taxon>
        <taxon>Hexacorallia</taxon>
        <taxon>Scleractinia</taxon>
        <taxon>Fungiina</taxon>
        <taxon>Poritidae</taxon>
        <taxon>Porites</taxon>
    </lineage>
</organism>
<proteinExistence type="predicted"/>
<feature type="coiled-coil region" evidence="4">
    <location>
        <begin position="61"/>
        <end position="116"/>
    </location>
</feature>
<dbReference type="PANTHER" id="PTHR44329">
    <property type="entry name" value="SERINE/THREONINE-PROTEIN KINASE TNNI3K-RELATED"/>
    <property type="match status" value="1"/>
</dbReference>
<evidence type="ECO:0000256" key="3">
    <source>
        <dbReference type="PROSITE-ProRule" id="PRU10141"/>
    </source>
</evidence>
<dbReference type="Gene3D" id="1.10.510.10">
    <property type="entry name" value="Transferase(Phosphotransferase) domain 1"/>
    <property type="match status" value="1"/>
</dbReference>
<feature type="coiled-coil region" evidence="4">
    <location>
        <begin position="5"/>
        <end position="32"/>
    </location>
</feature>
<dbReference type="InterPro" id="IPR000719">
    <property type="entry name" value="Prot_kinase_dom"/>
</dbReference>
<keyword evidence="4" id="KW-0175">Coiled coil</keyword>
<accession>A0ABN8RVE3</accession>
<dbReference type="PROSITE" id="PS50011">
    <property type="entry name" value="PROTEIN_KINASE_DOM"/>
    <property type="match status" value="1"/>
</dbReference>
<feature type="binding site" evidence="3">
    <location>
        <position position="156"/>
    </location>
    <ligand>
        <name>ATP</name>
        <dbReference type="ChEBI" id="CHEBI:30616"/>
    </ligand>
</feature>
<evidence type="ECO:0000259" key="5">
    <source>
        <dbReference type="PROSITE" id="PS50011"/>
    </source>
</evidence>
<keyword evidence="1 3" id="KW-0547">Nucleotide-binding</keyword>
<evidence type="ECO:0000256" key="2">
    <source>
        <dbReference type="ARBA" id="ARBA00022840"/>
    </source>
</evidence>
<reference evidence="6 7" key="1">
    <citation type="submission" date="2022-05" db="EMBL/GenBank/DDBJ databases">
        <authorList>
            <consortium name="Genoscope - CEA"/>
            <person name="William W."/>
        </authorList>
    </citation>
    <scope>NUCLEOTIDE SEQUENCE [LARGE SCALE GENOMIC DNA]</scope>
</reference>
<dbReference type="PANTHER" id="PTHR44329:SF298">
    <property type="entry name" value="MIXED LINEAGE KINASE DOMAIN-LIKE PROTEIN"/>
    <property type="match status" value="1"/>
</dbReference>
<dbReference type="InterPro" id="IPR017441">
    <property type="entry name" value="Protein_kinase_ATP_BS"/>
</dbReference>
<dbReference type="InterPro" id="IPR011009">
    <property type="entry name" value="Kinase-like_dom_sf"/>
</dbReference>
<comment type="caution">
    <text evidence="6">The sequence shown here is derived from an EMBL/GenBank/DDBJ whole genome shotgun (WGS) entry which is preliminary data.</text>
</comment>
<protein>
    <recommendedName>
        <fullName evidence="5">Protein kinase domain-containing protein</fullName>
    </recommendedName>
</protein>
<name>A0ABN8RVE3_9CNID</name>
<gene>
    <name evidence="6" type="ORF">PLOB_00027041</name>
</gene>
<keyword evidence="7" id="KW-1185">Reference proteome</keyword>
<feature type="domain" description="Protein kinase" evidence="5">
    <location>
        <begin position="129"/>
        <end position="240"/>
    </location>
</feature>
<evidence type="ECO:0000256" key="1">
    <source>
        <dbReference type="ARBA" id="ARBA00022741"/>
    </source>
</evidence>
<dbReference type="SUPFAM" id="SSF56112">
    <property type="entry name" value="Protein kinase-like (PK-like)"/>
    <property type="match status" value="1"/>
</dbReference>
<dbReference type="PROSITE" id="PS00107">
    <property type="entry name" value="PROTEIN_KINASE_ATP"/>
    <property type="match status" value="1"/>
</dbReference>
<dbReference type="Proteomes" id="UP001159405">
    <property type="component" value="Unassembled WGS sequence"/>
</dbReference>